<dbReference type="Proteomes" id="UP000198519">
    <property type="component" value="Unassembled WGS sequence"/>
</dbReference>
<protein>
    <submittedName>
        <fullName evidence="5">AraC-type DNA-binding protein</fullName>
    </submittedName>
</protein>
<dbReference type="OrthoDB" id="6816069at2"/>
<dbReference type="Pfam" id="PF12833">
    <property type="entry name" value="HTH_18"/>
    <property type="match status" value="1"/>
</dbReference>
<evidence type="ECO:0000313" key="5">
    <source>
        <dbReference type="EMBL" id="SFM21490.1"/>
    </source>
</evidence>
<dbReference type="RefSeq" id="WP_092021629.1">
    <property type="nucleotide sequence ID" value="NZ_FOUE01000002.1"/>
</dbReference>
<gene>
    <name evidence="5" type="ORF">SAMN04487963_1750</name>
</gene>
<name>A0A1I4P1S2_9GAMM</name>
<dbReference type="STRING" id="488535.SAMN04487963_1750"/>
<reference evidence="6" key="1">
    <citation type="submission" date="2016-10" db="EMBL/GenBank/DDBJ databases">
        <authorList>
            <person name="Varghese N."/>
            <person name="Submissions S."/>
        </authorList>
    </citation>
    <scope>NUCLEOTIDE SEQUENCE [LARGE SCALE GENOMIC DNA]</scope>
    <source>
        <strain evidence="6">CGMCC 1.7061</strain>
    </source>
</reference>
<dbReference type="Gene3D" id="1.10.10.60">
    <property type="entry name" value="Homeodomain-like"/>
    <property type="match status" value="1"/>
</dbReference>
<keyword evidence="1" id="KW-0805">Transcription regulation</keyword>
<evidence type="ECO:0000313" key="6">
    <source>
        <dbReference type="Proteomes" id="UP000198519"/>
    </source>
</evidence>
<dbReference type="GO" id="GO:0003700">
    <property type="term" value="F:DNA-binding transcription factor activity"/>
    <property type="evidence" value="ECO:0007669"/>
    <property type="project" value="InterPro"/>
</dbReference>
<evidence type="ECO:0000256" key="3">
    <source>
        <dbReference type="ARBA" id="ARBA00023163"/>
    </source>
</evidence>
<keyword evidence="6" id="KW-1185">Reference proteome</keyword>
<dbReference type="GO" id="GO:0000976">
    <property type="term" value="F:transcription cis-regulatory region binding"/>
    <property type="evidence" value="ECO:0007669"/>
    <property type="project" value="TreeGrafter"/>
</dbReference>
<dbReference type="SUPFAM" id="SSF46689">
    <property type="entry name" value="Homeodomain-like"/>
    <property type="match status" value="1"/>
</dbReference>
<feature type="domain" description="HTH araC/xylS-type" evidence="4">
    <location>
        <begin position="232"/>
        <end position="330"/>
    </location>
</feature>
<dbReference type="InterPro" id="IPR009057">
    <property type="entry name" value="Homeodomain-like_sf"/>
</dbReference>
<keyword evidence="3" id="KW-0804">Transcription</keyword>
<dbReference type="PANTHER" id="PTHR47894">
    <property type="entry name" value="HTH-TYPE TRANSCRIPTIONAL REGULATOR GADX"/>
    <property type="match status" value="1"/>
</dbReference>
<evidence type="ECO:0000259" key="4">
    <source>
        <dbReference type="PROSITE" id="PS01124"/>
    </source>
</evidence>
<dbReference type="GO" id="GO:0005829">
    <property type="term" value="C:cytosol"/>
    <property type="evidence" value="ECO:0007669"/>
    <property type="project" value="TreeGrafter"/>
</dbReference>
<evidence type="ECO:0000256" key="2">
    <source>
        <dbReference type="ARBA" id="ARBA00023125"/>
    </source>
</evidence>
<dbReference type="PANTHER" id="PTHR47894:SF4">
    <property type="entry name" value="HTH-TYPE TRANSCRIPTIONAL REGULATOR GADX"/>
    <property type="match status" value="1"/>
</dbReference>
<organism evidence="5 6">
    <name type="scientific">Marinobacter zhejiangensis</name>
    <dbReference type="NCBI Taxonomy" id="488535"/>
    <lineage>
        <taxon>Bacteria</taxon>
        <taxon>Pseudomonadati</taxon>
        <taxon>Pseudomonadota</taxon>
        <taxon>Gammaproteobacteria</taxon>
        <taxon>Pseudomonadales</taxon>
        <taxon>Marinobacteraceae</taxon>
        <taxon>Marinobacter</taxon>
    </lineage>
</organism>
<sequence>MRYICRGEGLHGFPELVASLGQDPVPLLEAAGISPVMLKKSNTYLSYIAVVRLLNLAAVQCARPDFGVLLASHQGLEIAGALGNQLCLQETIGNALALLQRHIDFHAQGCLISATNRDHQLILSIDFAFSGLIDCTQLIALSLGLLKRSLSQLSGGEVTPVQVELRQPAPPDTTLYSDVFSAPVKFSQACDQICYPDTLTHQLVAPKAHLKNALQDLWRLDGPERLPLALHLQVERAVTELLPTGDCDLGTVARMVDLHPRVLQKHLKKDHYSFAGILRKTRERLACEYLAHSELSLTDLSFYLGFGDLAVFSRSFKKWTGLSPSEWRAQRRGRQGI</sequence>
<keyword evidence="2 5" id="KW-0238">DNA-binding</keyword>
<dbReference type="SMART" id="SM00342">
    <property type="entry name" value="HTH_ARAC"/>
    <property type="match status" value="1"/>
</dbReference>
<accession>A0A1I4P1S2</accession>
<dbReference type="Pfam" id="PF12625">
    <property type="entry name" value="Arabinose_bd"/>
    <property type="match status" value="1"/>
</dbReference>
<proteinExistence type="predicted"/>
<dbReference type="InterPro" id="IPR032687">
    <property type="entry name" value="AraC-type_N"/>
</dbReference>
<dbReference type="EMBL" id="FOUE01000002">
    <property type="protein sequence ID" value="SFM21490.1"/>
    <property type="molecule type" value="Genomic_DNA"/>
</dbReference>
<dbReference type="AlphaFoldDB" id="A0A1I4P1S2"/>
<dbReference type="PROSITE" id="PS01124">
    <property type="entry name" value="HTH_ARAC_FAMILY_2"/>
    <property type="match status" value="1"/>
</dbReference>
<dbReference type="InterPro" id="IPR018060">
    <property type="entry name" value="HTH_AraC"/>
</dbReference>
<evidence type="ECO:0000256" key="1">
    <source>
        <dbReference type="ARBA" id="ARBA00023015"/>
    </source>
</evidence>